<feature type="compositionally biased region" description="Polar residues" evidence="1">
    <location>
        <begin position="51"/>
        <end position="65"/>
    </location>
</feature>
<keyword evidence="3" id="KW-1185">Reference proteome</keyword>
<sequence>MSGRLPTSQSASLQQIAFQPSSGSQVAGTSSKMDTSLKKPTTLLPPPLPPRSNSRHQFASSSGTRVTPARETATQDASGSPLSDPMSRSGGAVITTSKKDTTESVIK</sequence>
<feature type="region of interest" description="Disordered" evidence="1">
    <location>
        <begin position="1"/>
        <end position="107"/>
    </location>
</feature>
<name>A0A183AHR4_9TREM</name>
<evidence type="ECO:0000313" key="2">
    <source>
        <dbReference type="EMBL" id="VDP78532.1"/>
    </source>
</evidence>
<dbReference type="EMBL" id="UZAN01043509">
    <property type="protein sequence ID" value="VDP78532.1"/>
    <property type="molecule type" value="Genomic_DNA"/>
</dbReference>
<dbReference type="Proteomes" id="UP000272942">
    <property type="component" value="Unassembled WGS sequence"/>
</dbReference>
<evidence type="ECO:0000313" key="3">
    <source>
        <dbReference type="Proteomes" id="UP000272942"/>
    </source>
</evidence>
<feature type="compositionally biased region" description="Polar residues" evidence="1">
    <location>
        <begin position="1"/>
        <end position="34"/>
    </location>
</feature>
<feature type="compositionally biased region" description="Polar residues" evidence="1">
    <location>
        <begin position="72"/>
        <end position="81"/>
    </location>
</feature>
<dbReference type="AlphaFoldDB" id="A0A183AHR4"/>
<gene>
    <name evidence="2" type="ORF">ECPE_LOCUS6499</name>
</gene>
<reference evidence="4" key="1">
    <citation type="submission" date="2016-06" db="UniProtKB">
        <authorList>
            <consortium name="WormBaseParasite"/>
        </authorList>
    </citation>
    <scope>IDENTIFICATION</scope>
</reference>
<accession>A0A183AHR4</accession>
<proteinExistence type="predicted"/>
<reference evidence="2 3" key="2">
    <citation type="submission" date="2018-11" db="EMBL/GenBank/DDBJ databases">
        <authorList>
            <consortium name="Pathogen Informatics"/>
        </authorList>
    </citation>
    <scope>NUCLEOTIDE SEQUENCE [LARGE SCALE GENOMIC DNA]</scope>
    <source>
        <strain evidence="2 3">Egypt</strain>
    </source>
</reference>
<feature type="compositionally biased region" description="Basic and acidic residues" evidence="1">
    <location>
        <begin position="97"/>
        <end position="107"/>
    </location>
</feature>
<organism evidence="4">
    <name type="scientific">Echinostoma caproni</name>
    <dbReference type="NCBI Taxonomy" id="27848"/>
    <lineage>
        <taxon>Eukaryota</taxon>
        <taxon>Metazoa</taxon>
        <taxon>Spiralia</taxon>
        <taxon>Lophotrochozoa</taxon>
        <taxon>Platyhelminthes</taxon>
        <taxon>Trematoda</taxon>
        <taxon>Digenea</taxon>
        <taxon>Plagiorchiida</taxon>
        <taxon>Echinostomata</taxon>
        <taxon>Echinostomatoidea</taxon>
        <taxon>Echinostomatidae</taxon>
        <taxon>Echinostoma</taxon>
    </lineage>
</organism>
<dbReference type="WBParaSite" id="ECPE_0000651201-mRNA-1">
    <property type="protein sequence ID" value="ECPE_0000651201-mRNA-1"/>
    <property type="gene ID" value="ECPE_0000651201"/>
</dbReference>
<evidence type="ECO:0000313" key="4">
    <source>
        <dbReference type="WBParaSite" id="ECPE_0000651201-mRNA-1"/>
    </source>
</evidence>
<evidence type="ECO:0000256" key="1">
    <source>
        <dbReference type="SAM" id="MobiDB-lite"/>
    </source>
</evidence>
<protein>
    <submittedName>
        <fullName evidence="2 4">Uncharacterized protein</fullName>
    </submittedName>
</protein>